<keyword evidence="7 9" id="KW-0472">Membrane</keyword>
<organism evidence="11">
    <name type="scientific">Cyclina sinensis</name>
    <name type="common">Venus clam</name>
    <dbReference type="NCBI Taxonomy" id="120566"/>
    <lineage>
        <taxon>Eukaryota</taxon>
        <taxon>Metazoa</taxon>
        <taxon>Spiralia</taxon>
        <taxon>Lophotrochozoa</taxon>
        <taxon>Mollusca</taxon>
        <taxon>Bivalvia</taxon>
        <taxon>Autobranchia</taxon>
        <taxon>Heteroconchia</taxon>
        <taxon>Euheterodonta</taxon>
        <taxon>Imparidentia</taxon>
        <taxon>Neoheterodontei</taxon>
        <taxon>Venerida</taxon>
        <taxon>Veneroidea</taxon>
        <taxon>Veneridae</taxon>
        <taxon>Cyclina</taxon>
    </lineage>
</organism>
<evidence type="ECO:0000313" key="11">
    <source>
        <dbReference type="EMBL" id="AME17937.1"/>
    </source>
</evidence>
<keyword evidence="5" id="KW-1278">Translocase</keyword>
<evidence type="ECO:0000256" key="3">
    <source>
        <dbReference type="ARBA" id="ARBA00015944"/>
    </source>
</evidence>
<gene>
    <name evidence="11" type="primary">COX3</name>
</gene>
<evidence type="ECO:0000256" key="1">
    <source>
        <dbReference type="ARBA" id="ARBA00004141"/>
    </source>
</evidence>
<dbReference type="SUPFAM" id="SSF81452">
    <property type="entry name" value="Cytochrome c oxidase subunit III-like"/>
    <property type="match status" value="1"/>
</dbReference>
<dbReference type="Pfam" id="PF00510">
    <property type="entry name" value="COX3"/>
    <property type="match status" value="2"/>
</dbReference>
<name>A0A125S9U1_CYCSN</name>
<dbReference type="GO" id="GO:0005739">
    <property type="term" value="C:mitochondrion"/>
    <property type="evidence" value="ECO:0007669"/>
    <property type="project" value="TreeGrafter"/>
</dbReference>
<geneLocation type="mitochondrion" evidence="11"/>
<dbReference type="PANTHER" id="PTHR11403">
    <property type="entry name" value="CYTOCHROME C OXIDASE SUBUNIT III"/>
    <property type="match status" value="1"/>
</dbReference>
<proteinExistence type="inferred from homology"/>
<dbReference type="InterPro" id="IPR013833">
    <property type="entry name" value="Cyt_c_oxidase_su3_a-hlx"/>
</dbReference>
<evidence type="ECO:0000256" key="4">
    <source>
        <dbReference type="ARBA" id="ARBA00022692"/>
    </source>
</evidence>
<evidence type="ECO:0000256" key="6">
    <source>
        <dbReference type="ARBA" id="ARBA00022989"/>
    </source>
</evidence>
<dbReference type="InterPro" id="IPR033945">
    <property type="entry name" value="Cyt_c_oxase_su3_dom"/>
</dbReference>
<feature type="transmembrane region" description="Helical" evidence="9">
    <location>
        <begin position="12"/>
        <end position="32"/>
    </location>
</feature>
<accession>A0A125S9U1</accession>
<feature type="domain" description="Heme-copper oxidase subunit III family profile" evidence="10">
    <location>
        <begin position="2"/>
        <end position="292"/>
    </location>
</feature>
<dbReference type="Gene3D" id="1.20.120.80">
    <property type="entry name" value="Cytochrome c oxidase, subunit III, four-helix bundle"/>
    <property type="match status" value="1"/>
</dbReference>
<evidence type="ECO:0000256" key="9">
    <source>
        <dbReference type="SAM" id="Phobius"/>
    </source>
</evidence>
<feature type="transmembrane region" description="Helical" evidence="9">
    <location>
        <begin position="189"/>
        <end position="206"/>
    </location>
</feature>
<dbReference type="GO" id="GO:0004129">
    <property type="term" value="F:cytochrome-c oxidase activity"/>
    <property type="evidence" value="ECO:0007669"/>
    <property type="project" value="InterPro"/>
</dbReference>
<keyword evidence="4 8" id="KW-0812">Transmembrane</keyword>
<feature type="transmembrane region" description="Helical" evidence="9">
    <location>
        <begin position="81"/>
        <end position="106"/>
    </location>
</feature>
<dbReference type="InterPro" id="IPR000298">
    <property type="entry name" value="Cyt_c_oxidase-like_su3"/>
</dbReference>
<dbReference type="GO" id="GO:0006123">
    <property type="term" value="P:mitochondrial electron transport, cytochrome c to oxygen"/>
    <property type="evidence" value="ECO:0007669"/>
    <property type="project" value="TreeGrafter"/>
</dbReference>
<keyword evidence="6 9" id="KW-1133">Transmembrane helix</keyword>
<evidence type="ECO:0000256" key="2">
    <source>
        <dbReference type="ARBA" id="ARBA00010581"/>
    </source>
</evidence>
<dbReference type="PANTHER" id="PTHR11403:SF7">
    <property type="entry name" value="CYTOCHROME C OXIDASE SUBUNIT 3"/>
    <property type="match status" value="1"/>
</dbReference>
<dbReference type="GO" id="GO:0016020">
    <property type="term" value="C:membrane"/>
    <property type="evidence" value="ECO:0007669"/>
    <property type="project" value="UniProtKB-SubCell"/>
</dbReference>
<protein>
    <recommendedName>
        <fullName evidence="3 8">Cytochrome c oxidase subunit 3</fullName>
    </recommendedName>
</protein>
<comment type="subcellular location">
    <subcellularLocation>
        <location evidence="1">Membrane</location>
        <topology evidence="1">Multi-pass membrane protein</topology>
    </subcellularLocation>
</comment>
<dbReference type="InterPro" id="IPR024791">
    <property type="entry name" value="Cyt_c/ubiquinol_Oxase_su3"/>
</dbReference>
<evidence type="ECO:0000256" key="7">
    <source>
        <dbReference type="ARBA" id="ARBA00023136"/>
    </source>
</evidence>
<dbReference type="EMBL" id="KU097333">
    <property type="protein sequence ID" value="AME17937.1"/>
    <property type="molecule type" value="Genomic_DNA"/>
</dbReference>
<evidence type="ECO:0000259" key="10">
    <source>
        <dbReference type="PROSITE" id="PS50253"/>
    </source>
</evidence>
<dbReference type="AlphaFoldDB" id="A0A125S9U1"/>
<sequence length="296" mass="33792">MARTGYYIVNPSPWPILASFSVLGLCSSFLIFFSQSLTFIFWVPFSVSFGLLAFSMVNWWGDVVTESTFMGEWSSYVLRTYVWGFRFFIISEAFFFGGFLSSFIYYSVGECSIQGVGFWPPRGIKPLHPGKTALLNTGVLVWSSFTGAWALNAVKVHNAVPCDGKSYSLGPHNGGKEKIVSSLSYQKEALLSLGLTIFLGLSFIYLQAQEYYWASYTISDGVYGSIFYLLTGFHGLHVIIGTIFLIVCWFRLYLLHFSYKHFVFGIWAAVWYWHFVDIVWIFVFSLVYIWGFWGYG</sequence>
<comment type="function">
    <text evidence="8">Component of the cytochrome c oxidase, the last enzyme in the mitochondrial electron transport chain which drives oxidative phosphorylation. The respiratory chain contains 3 multisubunit complexes succinate dehydrogenase (complex II, CII), ubiquinol-cytochrome c oxidoreductase (cytochrome b-c1 complex, complex III, CIII) and cytochrome c oxidase (complex IV, CIV), that cooperate to transfer electrons derived from NADH and succinate to molecular oxygen, creating an electrochemical gradient over the inner membrane that drives transmembrane transport and the ATP synthase. Cytochrome c oxidase is the component of the respiratory chain that catalyzes the reduction of oxygen to water. Electrons originating from reduced cytochrome c in the intermembrane space (IMS) are transferred via the dinuclear copper A center (CU(A)) of subunit 2 and heme A of subunit 1 to the active site in subunit 1, a binuclear center (BNC) formed by heme A3 and copper B (CU(B)). The BNC reduces molecular oxygen to 2 water molecules using 4 electrons from cytochrome c in the IMS and 4 protons from the mitochondrial matrix.</text>
</comment>
<feature type="transmembrane region" description="Helical" evidence="9">
    <location>
        <begin position="262"/>
        <end position="290"/>
    </location>
</feature>
<keyword evidence="8 11" id="KW-0496">Mitochondrion</keyword>
<dbReference type="CDD" id="cd01665">
    <property type="entry name" value="Cyt_c_Oxidase_III"/>
    <property type="match status" value="1"/>
</dbReference>
<evidence type="ECO:0000256" key="5">
    <source>
        <dbReference type="ARBA" id="ARBA00022967"/>
    </source>
</evidence>
<dbReference type="Gene3D" id="1.10.287.70">
    <property type="match status" value="1"/>
</dbReference>
<feature type="transmembrane region" description="Helical" evidence="9">
    <location>
        <begin position="39"/>
        <end position="61"/>
    </location>
</feature>
<dbReference type="InterPro" id="IPR035973">
    <property type="entry name" value="Cyt_c_oxidase_su3-like_sf"/>
</dbReference>
<reference evidence="11" key="1">
    <citation type="journal article" date="2016" name="Mitochondrial DNA Part B Resour">
        <title>The complete mitochondrial genome of Cyclina sinensis (Veneroida:Veneridae).</title>
        <authorList>
            <person name="Dong P."/>
            <person name="Ma G."/>
            <person name="Chang L."/>
            <person name="Zhu Y."/>
            <person name="Tian X."/>
        </authorList>
    </citation>
    <scope>NUCLEOTIDE SEQUENCE</scope>
</reference>
<dbReference type="PROSITE" id="PS50253">
    <property type="entry name" value="COX3"/>
    <property type="match status" value="1"/>
</dbReference>
<feature type="transmembrane region" description="Helical" evidence="9">
    <location>
        <begin position="226"/>
        <end position="250"/>
    </location>
</feature>
<comment type="similarity">
    <text evidence="2 8">Belongs to the cytochrome c oxidase subunit 3 family.</text>
</comment>
<evidence type="ECO:0000256" key="8">
    <source>
        <dbReference type="RuleBase" id="RU003375"/>
    </source>
</evidence>